<keyword evidence="2" id="KW-1185">Reference proteome</keyword>
<sequence length="141" mass="15766">MCLQGMDACRQGNMSIRGAVGGCVLAVCLVAMMVESTEGHITFFSPREMMLMKEREGKKVMEPRSEDGQFQEASLPQLPETVSVENPQDRTIEIAVRLSAQQLYHVTPVLEEIIREIAEEQEKGEVFSLEVGEVYFTPDVV</sequence>
<dbReference type="Proteomes" id="UP001174136">
    <property type="component" value="Unassembled WGS sequence"/>
</dbReference>
<comment type="caution">
    <text evidence="1">The sequence shown here is derived from an EMBL/GenBank/DDBJ whole genome shotgun (WGS) entry which is preliminary data.</text>
</comment>
<accession>A0AA47P2Q4</accession>
<name>A0AA47P2Q4_MERPO</name>
<proteinExistence type="predicted"/>
<gene>
    <name evidence="1" type="ORF">N1851_011236</name>
</gene>
<dbReference type="AlphaFoldDB" id="A0AA47P2Q4"/>
<evidence type="ECO:0000313" key="1">
    <source>
        <dbReference type="EMBL" id="KAK0148431.1"/>
    </source>
</evidence>
<protein>
    <submittedName>
        <fullName evidence="1">Uncharacterized protein</fullName>
    </submittedName>
</protein>
<evidence type="ECO:0000313" key="2">
    <source>
        <dbReference type="Proteomes" id="UP001174136"/>
    </source>
</evidence>
<reference evidence="1" key="1">
    <citation type="journal article" date="2023" name="Front. Mar. Sci.">
        <title>A new Merluccius polli reference genome to investigate the effects of global change in West African waters.</title>
        <authorList>
            <person name="Mateo J.L."/>
            <person name="Blanco-Fernandez C."/>
            <person name="Garcia-Vazquez E."/>
            <person name="Machado-Schiaffino G."/>
        </authorList>
    </citation>
    <scope>NUCLEOTIDE SEQUENCE</scope>
    <source>
        <strain evidence="1">C29</strain>
        <tissue evidence="1">Fin</tissue>
    </source>
</reference>
<dbReference type="EMBL" id="JAOPHQ010002024">
    <property type="protein sequence ID" value="KAK0148431.1"/>
    <property type="molecule type" value="Genomic_DNA"/>
</dbReference>
<organism evidence="1 2">
    <name type="scientific">Merluccius polli</name>
    <name type="common">Benguela hake</name>
    <name type="synonym">Merluccius cadenati</name>
    <dbReference type="NCBI Taxonomy" id="89951"/>
    <lineage>
        <taxon>Eukaryota</taxon>
        <taxon>Metazoa</taxon>
        <taxon>Chordata</taxon>
        <taxon>Craniata</taxon>
        <taxon>Vertebrata</taxon>
        <taxon>Euteleostomi</taxon>
        <taxon>Actinopterygii</taxon>
        <taxon>Neopterygii</taxon>
        <taxon>Teleostei</taxon>
        <taxon>Neoteleostei</taxon>
        <taxon>Acanthomorphata</taxon>
        <taxon>Zeiogadaria</taxon>
        <taxon>Gadariae</taxon>
        <taxon>Gadiformes</taxon>
        <taxon>Gadoidei</taxon>
        <taxon>Merlucciidae</taxon>
        <taxon>Merluccius</taxon>
    </lineage>
</organism>